<keyword evidence="5" id="KW-1185">Reference proteome</keyword>
<feature type="domain" description="Radical SAM core" evidence="3">
    <location>
        <begin position="18"/>
        <end position="251"/>
    </location>
</feature>
<evidence type="ECO:0000313" key="4">
    <source>
        <dbReference type="EMBL" id="EFL44694.1"/>
    </source>
</evidence>
<dbReference type="SFLD" id="SFLDG01065">
    <property type="entry name" value="anaerobic_coproporphyrinogen-I"/>
    <property type="match status" value="1"/>
</dbReference>
<gene>
    <name evidence="4" type="ORF">HMPREF9248_0758</name>
</gene>
<organism evidence="4 5">
    <name type="scientific">Fannyhessea vaginae PB189-T1-4</name>
    <dbReference type="NCBI Taxonomy" id="866774"/>
    <lineage>
        <taxon>Bacteria</taxon>
        <taxon>Bacillati</taxon>
        <taxon>Actinomycetota</taxon>
        <taxon>Coriobacteriia</taxon>
        <taxon>Coriobacteriales</taxon>
        <taxon>Atopobiaceae</taxon>
        <taxon>Fannyhessea</taxon>
    </lineage>
</organism>
<sequence length="443" mass="49349">MNAHKVVRPRTYTYAERRDAHSAYSLYVHIPFCSQKCGYCDFASWPYAANTNDRARYLAAVCTDMQQLASWGLLCDVQTAYIGGGTPTCLGSKLPELISSIAELCSPVEFSCEANPDSTSDELLAQLAQSPLTRISLGVQSCHERELRALGRTHTARQALSRLRAAAAQGLCVSCDLMCAIPYQTPASWYQSLTLCCEQGISHISIYPLAIEPHTAFWKRYSSVHPAFNNDLVQAARMKAAARILQEAGFARYEVASYARVMSHDTHSAASAQVPLYACAHNRAYWTQEPYIGVGTSAASMLTAWQYDMLRKHTPQLPERTTSVARVRITVNDSRAHMCAYPGWQHRNLTLEFFNEEQCTAEDLMLQARCTCGIEPDLLAHAYDVFGKSTMDALLDELEHFSLILREDGRILPTEAGWLMGNALFERLWGLAQEPPFTLHVSA</sequence>
<dbReference type="Pfam" id="PF04055">
    <property type="entry name" value="Radical_SAM"/>
    <property type="match status" value="1"/>
</dbReference>
<dbReference type="InterPro" id="IPR058240">
    <property type="entry name" value="rSAM_sf"/>
</dbReference>
<dbReference type="PANTHER" id="PTHR13932:SF5">
    <property type="entry name" value="RADICAL S-ADENOSYL METHIONINE DOMAIN-CONTAINING PROTEIN 1, MITOCHONDRIAL"/>
    <property type="match status" value="1"/>
</dbReference>
<evidence type="ECO:0000259" key="3">
    <source>
        <dbReference type="PROSITE" id="PS51918"/>
    </source>
</evidence>
<comment type="similarity">
    <text evidence="1">Belongs to the anaerobic coproporphyrinogen-III oxidase family. HemW subfamily.</text>
</comment>
<dbReference type="InterPro" id="IPR006638">
    <property type="entry name" value="Elp3/MiaA/NifB-like_rSAM"/>
</dbReference>
<dbReference type="PROSITE" id="PS51918">
    <property type="entry name" value="RADICAL_SAM"/>
    <property type="match status" value="1"/>
</dbReference>
<evidence type="ECO:0000256" key="2">
    <source>
        <dbReference type="ARBA" id="ARBA00017228"/>
    </source>
</evidence>
<dbReference type="InterPro" id="IPR034505">
    <property type="entry name" value="Coproporphyrinogen-III_oxidase"/>
</dbReference>
<dbReference type="InterPro" id="IPR023404">
    <property type="entry name" value="rSAM_horseshoe"/>
</dbReference>
<dbReference type="PANTHER" id="PTHR13932">
    <property type="entry name" value="COPROPORPHYRINIGEN III OXIDASE"/>
    <property type="match status" value="1"/>
</dbReference>
<name>A0ABN0B1P3_9ACTN</name>
<dbReference type="Gene3D" id="3.80.30.20">
    <property type="entry name" value="tm_1862 like domain"/>
    <property type="match status" value="1"/>
</dbReference>
<comment type="caution">
    <text evidence="4">The sequence shown here is derived from an EMBL/GenBank/DDBJ whole genome shotgun (WGS) entry which is preliminary data.</text>
</comment>
<dbReference type="SFLD" id="SFLDF00562">
    <property type="entry name" value="HemN-like__clustered_with_heat"/>
    <property type="match status" value="1"/>
</dbReference>
<dbReference type="RefSeq" id="WP_006303469.1">
    <property type="nucleotide sequence ID" value="NZ_AEDQ01000003.1"/>
</dbReference>
<dbReference type="SUPFAM" id="SSF102114">
    <property type="entry name" value="Radical SAM enzymes"/>
    <property type="match status" value="1"/>
</dbReference>
<dbReference type="SFLD" id="SFLDG01082">
    <property type="entry name" value="B12-binding_domain_containing"/>
    <property type="match status" value="1"/>
</dbReference>
<dbReference type="EMBL" id="AEDQ01000003">
    <property type="protein sequence ID" value="EFL44694.1"/>
    <property type="molecule type" value="Genomic_DNA"/>
</dbReference>
<evidence type="ECO:0000256" key="1">
    <source>
        <dbReference type="ARBA" id="ARBA00006100"/>
    </source>
</evidence>
<proteinExistence type="inferred from homology"/>
<dbReference type="InterPro" id="IPR004559">
    <property type="entry name" value="HemW-like"/>
</dbReference>
<dbReference type="SFLD" id="SFLDS00029">
    <property type="entry name" value="Radical_SAM"/>
    <property type="match status" value="1"/>
</dbReference>
<dbReference type="InterPro" id="IPR007197">
    <property type="entry name" value="rSAM"/>
</dbReference>
<protein>
    <recommendedName>
        <fullName evidence="2">Heme chaperone HemW</fullName>
    </recommendedName>
</protein>
<accession>A0ABN0B1P3</accession>
<reference evidence="4 5" key="1">
    <citation type="submission" date="2010-08" db="EMBL/GenBank/DDBJ databases">
        <authorList>
            <person name="Durkin A.S."/>
            <person name="Madupu R."/>
            <person name="Torralba M."/>
            <person name="Gillis M."/>
            <person name="Methe B."/>
            <person name="Sutton G."/>
            <person name="Nelson K.E."/>
        </authorList>
    </citation>
    <scope>NUCLEOTIDE SEQUENCE [LARGE SCALE GENOMIC DNA]</scope>
    <source>
        <strain evidence="4 5">PB189-T1-4</strain>
    </source>
</reference>
<evidence type="ECO:0000313" key="5">
    <source>
        <dbReference type="Proteomes" id="UP000004431"/>
    </source>
</evidence>
<dbReference type="Proteomes" id="UP000004431">
    <property type="component" value="Unassembled WGS sequence"/>
</dbReference>
<dbReference type="SMART" id="SM00729">
    <property type="entry name" value="Elp3"/>
    <property type="match status" value="1"/>
</dbReference>